<dbReference type="PROSITE" id="PS51898">
    <property type="entry name" value="TYR_RECOMBINASE"/>
    <property type="match status" value="1"/>
</dbReference>
<dbReference type="InterPro" id="IPR011010">
    <property type="entry name" value="DNA_brk_join_enz"/>
</dbReference>
<dbReference type="PROSITE" id="PS51900">
    <property type="entry name" value="CB"/>
    <property type="match status" value="1"/>
</dbReference>
<comment type="caution">
    <text evidence="6">The sequence shown here is derived from an EMBL/GenBank/DDBJ whole genome shotgun (WGS) entry which is preliminary data.</text>
</comment>
<keyword evidence="7" id="KW-1185">Reference proteome</keyword>
<protein>
    <submittedName>
        <fullName evidence="6">Tyrosine-type recombinase/integrase</fullName>
    </submittedName>
</protein>
<dbReference type="Pfam" id="PF00589">
    <property type="entry name" value="Phage_integrase"/>
    <property type="match status" value="1"/>
</dbReference>
<keyword evidence="1 3" id="KW-0238">DNA-binding</keyword>
<evidence type="ECO:0000256" key="2">
    <source>
        <dbReference type="ARBA" id="ARBA00023172"/>
    </source>
</evidence>
<evidence type="ECO:0000313" key="7">
    <source>
        <dbReference type="Proteomes" id="UP001138997"/>
    </source>
</evidence>
<dbReference type="PANTHER" id="PTHR30349:SF81">
    <property type="entry name" value="TYROSINE RECOMBINASE XERC"/>
    <property type="match status" value="1"/>
</dbReference>
<dbReference type="InterPro" id="IPR013762">
    <property type="entry name" value="Integrase-like_cat_sf"/>
</dbReference>
<dbReference type="GO" id="GO:0003677">
    <property type="term" value="F:DNA binding"/>
    <property type="evidence" value="ECO:0007669"/>
    <property type="project" value="UniProtKB-UniRule"/>
</dbReference>
<organism evidence="6 7">
    <name type="scientific">Kineosporia babensis</name>
    <dbReference type="NCBI Taxonomy" id="499548"/>
    <lineage>
        <taxon>Bacteria</taxon>
        <taxon>Bacillati</taxon>
        <taxon>Actinomycetota</taxon>
        <taxon>Actinomycetes</taxon>
        <taxon>Kineosporiales</taxon>
        <taxon>Kineosporiaceae</taxon>
        <taxon>Kineosporia</taxon>
    </lineage>
</organism>
<dbReference type="PANTHER" id="PTHR30349">
    <property type="entry name" value="PHAGE INTEGRASE-RELATED"/>
    <property type="match status" value="1"/>
</dbReference>
<evidence type="ECO:0000313" key="6">
    <source>
        <dbReference type="EMBL" id="MCD5315877.1"/>
    </source>
</evidence>
<dbReference type="InterPro" id="IPR002104">
    <property type="entry name" value="Integrase_catalytic"/>
</dbReference>
<dbReference type="RefSeq" id="WP_231448698.1">
    <property type="nucleotide sequence ID" value="NZ_JAJOMB010000025.1"/>
</dbReference>
<dbReference type="GO" id="GO:0015074">
    <property type="term" value="P:DNA integration"/>
    <property type="evidence" value="ECO:0007669"/>
    <property type="project" value="InterPro"/>
</dbReference>
<dbReference type="InterPro" id="IPR010998">
    <property type="entry name" value="Integrase_recombinase_N"/>
</dbReference>
<evidence type="ECO:0000259" key="5">
    <source>
        <dbReference type="PROSITE" id="PS51900"/>
    </source>
</evidence>
<feature type="domain" description="Core-binding (CB)" evidence="5">
    <location>
        <begin position="25"/>
        <end position="111"/>
    </location>
</feature>
<dbReference type="InterPro" id="IPR050090">
    <property type="entry name" value="Tyrosine_recombinase_XerCD"/>
</dbReference>
<sequence>MFDSQLERVEAVPQTPDAFEVGNGDAWPHFVRAWLIAQRAQNTVRTYTTAEVQWRQFCAGRSLHPLNARRGDVDDWRGQISATGGFHGRPASANTVRLKLAAVSSLYAYLVGEDILAASPAAHIKRPRGGDFSATAALDTVQAARFLSAAEGQGETTYVAMRVLLGRGLRATELVSLDIEDVRQHFGHVTVTVTHKGGKRQELPLSPGTGHLLSQYIGERVSGPLFVNPQGGRMTYWELYNLTVRVSRRARVGLDVTPHVLRASHATIYLDQAGAQIDRLQDGLGHASLNNTKAYDRGAGSLGRLASVATAVEDAFLPG</sequence>
<evidence type="ECO:0000256" key="3">
    <source>
        <dbReference type="PROSITE-ProRule" id="PRU01248"/>
    </source>
</evidence>
<dbReference type="InterPro" id="IPR044068">
    <property type="entry name" value="CB"/>
</dbReference>
<dbReference type="Gene3D" id="1.10.443.10">
    <property type="entry name" value="Intergrase catalytic core"/>
    <property type="match status" value="1"/>
</dbReference>
<keyword evidence="2" id="KW-0233">DNA recombination</keyword>
<name>A0A9X1NIW6_9ACTN</name>
<dbReference type="Gene3D" id="1.10.150.130">
    <property type="match status" value="1"/>
</dbReference>
<reference evidence="6" key="1">
    <citation type="submission" date="2021-11" db="EMBL/GenBank/DDBJ databases">
        <title>Streptomyces corallinus and Kineosporia corallina sp. nov., two new coral-derived marine actinobacteria.</title>
        <authorList>
            <person name="Buangrab K."/>
            <person name="Sutthacheep M."/>
            <person name="Yeemin T."/>
            <person name="Harunari E."/>
            <person name="Igarashi Y."/>
            <person name="Sripreechasak P."/>
            <person name="Kanchanasin P."/>
            <person name="Tanasupawat S."/>
            <person name="Phongsopitanun W."/>
        </authorList>
    </citation>
    <scope>NUCLEOTIDE SEQUENCE</scope>
    <source>
        <strain evidence="6">JCM 31032</strain>
    </source>
</reference>
<dbReference type="EMBL" id="JAJOMB010000025">
    <property type="protein sequence ID" value="MCD5315877.1"/>
    <property type="molecule type" value="Genomic_DNA"/>
</dbReference>
<accession>A0A9X1NIW6</accession>
<dbReference type="AlphaFoldDB" id="A0A9X1NIW6"/>
<dbReference type="GO" id="GO:0006310">
    <property type="term" value="P:DNA recombination"/>
    <property type="evidence" value="ECO:0007669"/>
    <property type="project" value="UniProtKB-KW"/>
</dbReference>
<evidence type="ECO:0000256" key="1">
    <source>
        <dbReference type="ARBA" id="ARBA00023125"/>
    </source>
</evidence>
<dbReference type="SUPFAM" id="SSF56349">
    <property type="entry name" value="DNA breaking-rejoining enzymes"/>
    <property type="match status" value="1"/>
</dbReference>
<feature type="domain" description="Tyr recombinase" evidence="4">
    <location>
        <begin position="133"/>
        <end position="310"/>
    </location>
</feature>
<dbReference type="CDD" id="cd00397">
    <property type="entry name" value="DNA_BRE_C"/>
    <property type="match status" value="1"/>
</dbReference>
<gene>
    <name evidence="6" type="ORF">LR394_33785</name>
</gene>
<evidence type="ECO:0000259" key="4">
    <source>
        <dbReference type="PROSITE" id="PS51898"/>
    </source>
</evidence>
<dbReference type="Proteomes" id="UP001138997">
    <property type="component" value="Unassembled WGS sequence"/>
</dbReference>
<proteinExistence type="predicted"/>